<protein>
    <submittedName>
        <fullName evidence="4">BRCT domain-containing protein</fullName>
    </submittedName>
</protein>
<dbReference type="WBParaSite" id="HPBE_0000689901-mRNA-1">
    <property type="protein sequence ID" value="HPBE_0000689901-mRNA-1"/>
    <property type="gene ID" value="HPBE_0000689901"/>
</dbReference>
<dbReference type="Proteomes" id="UP000050761">
    <property type="component" value="Unassembled WGS sequence"/>
</dbReference>
<feature type="compositionally biased region" description="Basic and acidic residues" evidence="1">
    <location>
        <begin position="41"/>
        <end position="61"/>
    </location>
</feature>
<sequence>MYVLLSPCALFPDDELGSPSTSTVGKTEEKDSSDVDQSFVSDERSEAAEVPSEREEARSEEPSEAATTAAATATATATDEQHPEPAKASYLQYSISELCYVLITNLGTTVDELKDVGVKLVTVSKPNVVFPPEMCTLFGWR</sequence>
<name>A0A183FIX6_HELPZ</name>
<evidence type="ECO:0000313" key="4">
    <source>
        <dbReference type="WBParaSite" id="HPBE_0000689901-mRNA-1"/>
    </source>
</evidence>
<accession>A0A183FIX6</accession>
<reference evidence="2 3" key="1">
    <citation type="submission" date="2018-11" db="EMBL/GenBank/DDBJ databases">
        <authorList>
            <consortium name="Pathogen Informatics"/>
        </authorList>
    </citation>
    <scope>NUCLEOTIDE SEQUENCE [LARGE SCALE GENOMIC DNA]</scope>
</reference>
<dbReference type="EMBL" id="UZAH01025765">
    <property type="protein sequence ID" value="VDO70149.1"/>
    <property type="molecule type" value="Genomic_DNA"/>
</dbReference>
<proteinExistence type="predicted"/>
<feature type="region of interest" description="Disordered" evidence="1">
    <location>
        <begin position="11"/>
        <end position="86"/>
    </location>
</feature>
<organism evidence="3 4">
    <name type="scientific">Heligmosomoides polygyrus</name>
    <name type="common">Parasitic roundworm</name>
    <dbReference type="NCBI Taxonomy" id="6339"/>
    <lineage>
        <taxon>Eukaryota</taxon>
        <taxon>Metazoa</taxon>
        <taxon>Ecdysozoa</taxon>
        <taxon>Nematoda</taxon>
        <taxon>Chromadorea</taxon>
        <taxon>Rhabditida</taxon>
        <taxon>Rhabditina</taxon>
        <taxon>Rhabditomorpha</taxon>
        <taxon>Strongyloidea</taxon>
        <taxon>Heligmosomidae</taxon>
        <taxon>Heligmosomoides</taxon>
    </lineage>
</organism>
<evidence type="ECO:0000313" key="2">
    <source>
        <dbReference type="EMBL" id="VDO70149.1"/>
    </source>
</evidence>
<gene>
    <name evidence="2" type="ORF">HPBE_LOCUS6900</name>
</gene>
<accession>A0A3P7XY94</accession>
<feature type="compositionally biased region" description="Low complexity" evidence="1">
    <location>
        <begin position="64"/>
        <end position="78"/>
    </location>
</feature>
<reference evidence="4" key="2">
    <citation type="submission" date="2019-09" db="UniProtKB">
        <authorList>
            <consortium name="WormBaseParasite"/>
        </authorList>
    </citation>
    <scope>IDENTIFICATION</scope>
</reference>
<dbReference type="AlphaFoldDB" id="A0A183FIX6"/>
<evidence type="ECO:0000256" key="1">
    <source>
        <dbReference type="SAM" id="MobiDB-lite"/>
    </source>
</evidence>
<keyword evidence="3" id="KW-1185">Reference proteome</keyword>
<evidence type="ECO:0000313" key="3">
    <source>
        <dbReference type="Proteomes" id="UP000050761"/>
    </source>
</evidence>